<organism evidence="2 3">
    <name type="scientific">Eiseniibacteriota bacterium</name>
    <dbReference type="NCBI Taxonomy" id="2212470"/>
    <lineage>
        <taxon>Bacteria</taxon>
        <taxon>Candidatus Eiseniibacteriota</taxon>
    </lineage>
</organism>
<gene>
    <name evidence="2" type="ORF">E6K80_04255</name>
</gene>
<dbReference type="Proteomes" id="UP000319836">
    <property type="component" value="Unassembled WGS sequence"/>
</dbReference>
<evidence type="ECO:0000313" key="3">
    <source>
        <dbReference type="Proteomes" id="UP000319836"/>
    </source>
</evidence>
<proteinExistence type="predicted"/>
<comment type="caution">
    <text evidence="2">The sequence shown here is derived from an EMBL/GenBank/DDBJ whole genome shotgun (WGS) entry which is preliminary data.</text>
</comment>
<protein>
    <recommendedName>
        <fullName evidence="1">Thiopeptide-type bacteriocin biosynthesis domain-containing protein</fullName>
    </recommendedName>
</protein>
<feature type="non-terminal residue" evidence="2">
    <location>
        <position position="1"/>
    </location>
</feature>
<reference evidence="2 3" key="1">
    <citation type="journal article" date="2019" name="Nat. Microbiol.">
        <title>Mediterranean grassland soil C-N compound turnover is dependent on rainfall and depth, and is mediated by genomically divergent microorganisms.</title>
        <authorList>
            <person name="Diamond S."/>
            <person name="Andeer P.F."/>
            <person name="Li Z."/>
            <person name="Crits-Christoph A."/>
            <person name="Burstein D."/>
            <person name="Anantharaman K."/>
            <person name="Lane K.R."/>
            <person name="Thomas B.C."/>
            <person name="Pan C."/>
            <person name="Northen T.R."/>
            <person name="Banfield J.F."/>
        </authorList>
    </citation>
    <scope>NUCLEOTIDE SEQUENCE [LARGE SCALE GENOMIC DNA]</scope>
    <source>
        <strain evidence="2">WS_10</strain>
    </source>
</reference>
<evidence type="ECO:0000313" key="2">
    <source>
        <dbReference type="EMBL" id="TMQ71882.1"/>
    </source>
</evidence>
<dbReference type="EMBL" id="VBPA01000093">
    <property type="protein sequence ID" value="TMQ71882.1"/>
    <property type="molecule type" value="Genomic_DNA"/>
</dbReference>
<name>A0A538U7L4_UNCEI</name>
<accession>A0A538U7L4</accession>
<dbReference type="NCBIfam" id="TIGR03891">
    <property type="entry name" value="thiopep_ocin"/>
    <property type="match status" value="1"/>
</dbReference>
<evidence type="ECO:0000259" key="1">
    <source>
        <dbReference type="Pfam" id="PF14028"/>
    </source>
</evidence>
<dbReference type="AlphaFoldDB" id="A0A538U7L4"/>
<feature type="domain" description="Thiopeptide-type bacteriocin biosynthesis" evidence="1">
    <location>
        <begin position="3"/>
        <end position="208"/>
    </location>
</feature>
<dbReference type="InterPro" id="IPR023809">
    <property type="entry name" value="Thiopep_bacteriocin_synth_dom"/>
</dbReference>
<sequence length="217" mass="24975">RARLTEHMARLESSGAIEGHEFGQYAREIERYGGEEGMALAERLFDLDSLAAIELCDLDRRGEMQKSRREVALLMADRFADLAGLDEHQRLRFYRRGYSWALESGEWSEADLEVLERKFQSLRPGLEQLFRDDLAEATRWGGDAVLAVVDRFTADAAPVMGAIVEGHRAGRIRQDLVYLLWSYAHMFTNRMGVESTPEAILRYFMHRLLQERRHVAA</sequence>
<dbReference type="Pfam" id="PF14028">
    <property type="entry name" value="Lant_dehydr_C"/>
    <property type="match status" value="1"/>
</dbReference>